<dbReference type="InterPro" id="IPR025521">
    <property type="entry name" value="Neprosin_propep"/>
</dbReference>
<proteinExistence type="predicted"/>
<accession>A0AB40AHP1</accession>
<dbReference type="AlphaFoldDB" id="A0AB40AHP1"/>
<evidence type="ECO:0000256" key="1">
    <source>
        <dbReference type="SAM" id="SignalP"/>
    </source>
</evidence>
<dbReference type="Gene3D" id="3.90.1320.10">
    <property type="entry name" value="Outer-capsid protein sigma 3, large lobe"/>
    <property type="match status" value="1"/>
</dbReference>
<dbReference type="PANTHER" id="PTHR31589:SF223">
    <property type="entry name" value="PROTEIN, PUTATIVE (DUF239)-RELATED"/>
    <property type="match status" value="1"/>
</dbReference>
<sequence>MACGVVTNGLLFLLFCCGLGREANGWSRLSFEDDAVIEKQLRFMNKPVIKTIQNQNGDVVDCIDFDKQLAFDHPLLKNQSIRQQHSFHKDYSNENLTSNALYSWSDLNGERCPHGTIPIRRTQKNDLIRLKYFLKLGGQSSYLLRTIEATPVPGVHWALLQSNDGKYVGASAWLNIIGLQGVKGDQFSETAITLINGIYGPSQNYNVIKVGWMVHPSLYGDFQTRLTVFWTTDGYQSVHCYNQQCPGFVQVSSNIVLGSVLSDQGDDKFLSFSIFKDKVTGDWCLTITTLNGVENIGYWPKSMFNSLGDYASRIQWGGLVYSPTSEPSPPMGNGKFPSNGGARVIEINMINENGQTLEPQGDELLYADKPDCYATSKLSNNKVAGWFFRFGGPGGCIG</sequence>
<dbReference type="Pfam" id="PF03080">
    <property type="entry name" value="Neprosin"/>
    <property type="match status" value="1"/>
</dbReference>
<dbReference type="PANTHER" id="PTHR31589">
    <property type="entry name" value="PROTEIN, PUTATIVE (DUF239)-RELATED-RELATED"/>
    <property type="match status" value="1"/>
</dbReference>
<gene>
    <name evidence="4" type="primary">LOC120249775</name>
</gene>
<dbReference type="Pfam" id="PF14365">
    <property type="entry name" value="Neprosin_AP"/>
    <property type="match status" value="1"/>
</dbReference>
<dbReference type="GeneID" id="120249775"/>
<evidence type="ECO:0000313" key="4">
    <source>
        <dbReference type="RefSeq" id="XP_039114349.1"/>
    </source>
</evidence>
<keyword evidence="3" id="KW-1185">Reference proteome</keyword>
<dbReference type="Proteomes" id="UP001515500">
    <property type="component" value="Chromosome 19"/>
</dbReference>
<dbReference type="InterPro" id="IPR004314">
    <property type="entry name" value="Neprosin"/>
</dbReference>
<dbReference type="InterPro" id="IPR053168">
    <property type="entry name" value="Glutamic_endopeptidase"/>
</dbReference>
<evidence type="ECO:0000259" key="2">
    <source>
        <dbReference type="PROSITE" id="PS52045"/>
    </source>
</evidence>
<organism evidence="3 4">
    <name type="scientific">Dioscorea cayennensis subsp. rotundata</name>
    <name type="common">White Guinea yam</name>
    <name type="synonym">Dioscorea rotundata</name>
    <dbReference type="NCBI Taxonomy" id="55577"/>
    <lineage>
        <taxon>Eukaryota</taxon>
        <taxon>Viridiplantae</taxon>
        <taxon>Streptophyta</taxon>
        <taxon>Embryophyta</taxon>
        <taxon>Tracheophyta</taxon>
        <taxon>Spermatophyta</taxon>
        <taxon>Magnoliopsida</taxon>
        <taxon>Liliopsida</taxon>
        <taxon>Dioscoreales</taxon>
        <taxon>Dioscoreaceae</taxon>
        <taxon>Dioscorea</taxon>
    </lineage>
</organism>
<dbReference type="PROSITE" id="PS52045">
    <property type="entry name" value="NEPROSIN_PEP_CD"/>
    <property type="match status" value="1"/>
</dbReference>
<reference evidence="4" key="1">
    <citation type="submission" date="2025-08" db="UniProtKB">
        <authorList>
            <consortium name="RefSeq"/>
        </authorList>
    </citation>
    <scope>IDENTIFICATION</scope>
</reference>
<keyword evidence="1" id="KW-0732">Signal</keyword>
<feature type="domain" description="Neprosin PEP catalytic" evidence="2">
    <location>
        <begin position="148"/>
        <end position="397"/>
    </location>
</feature>
<feature type="signal peptide" evidence="1">
    <location>
        <begin position="1"/>
        <end position="25"/>
    </location>
</feature>
<evidence type="ECO:0000313" key="3">
    <source>
        <dbReference type="Proteomes" id="UP001515500"/>
    </source>
</evidence>
<name>A0AB40AHP1_DIOCR</name>
<feature type="chain" id="PRO_5044239276" evidence="1">
    <location>
        <begin position="26"/>
        <end position="398"/>
    </location>
</feature>
<dbReference type="RefSeq" id="XP_039114349.1">
    <property type="nucleotide sequence ID" value="XM_039258415.1"/>
</dbReference>
<protein>
    <submittedName>
        <fullName evidence="4">Uncharacterized protein LOC120249775</fullName>
    </submittedName>
</protein>